<evidence type="ECO:0000256" key="3">
    <source>
        <dbReference type="ARBA" id="ARBA00022705"/>
    </source>
</evidence>
<dbReference type="EMBL" id="JAAPAO010000248">
    <property type="protein sequence ID" value="KAF4665935.1"/>
    <property type="molecule type" value="Genomic_DNA"/>
</dbReference>
<keyword evidence="5" id="KW-0479">Metal-binding</keyword>
<gene>
    <name evidence="19" type="primary">GEN1</name>
    <name evidence="19" type="ORF">FOL47_004354</name>
</gene>
<dbReference type="PRINTS" id="PR00853">
    <property type="entry name" value="XPGRADSUPER"/>
</dbReference>
<dbReference type="Pfam" id="PF00752">
    <property type="entry name" value="XPG_N"/>
    <property type="match status" value="1"/>
</dbReference>
<dbReference type="InterPro" id="IPR036279">
    <property type="entry name" value="5-3_exonuclease_C_sf"/>
</dbReference>
<dbReference type="InterPro" id="IPR006086">
    <property type="entry name" value="XPG-I_dom"/>
</dbReference>
<dbReference type="Gene3D" id="1.10.150.20">
    <property type="entry name" value="5' to 3' exonuclease, C-terminal subdomain"/>
    <property type="match status" value="1"/>
</dbReference>
<dbReference type="SUPFAM" id="SSF47807">
    <property type="entry name" value="5' to 3' exonuclease, C-terminal subdomain"/>
    <property type="match status" value="1"/>
</dbReference>
<dbReference type="InterPro" id="IPR006085">
    <property type="entry name" value="XPG_DNA_repair_N"/>
</dbReference>
<sequence>MGIKGLYEFLRVQAPSAIRECRPEEFAGKRLAIDASIWMYQFKNKIRYEDRMLTNHQGECTSGVHGFLHRTIKMLELGIQPIFVFDGHPPAMKYECLRQRRINAAKQNRSSENRHSPPPQSAASSEYQCEPRGASSKFPPLPGVARRLDFGEVHNAKGIDDASSPPSATSPSPPLLLLPPPTGFPRQLSNEEEYIVEVVKCLGCQYVIAPAEAEATCASLCAAGKADAVSTEDIDAIVFGAEVVLKNLSNTLHRLELNKGSNTGDDGNYVREISRSAVLDSLGLTSEALAELAILCGCDYCPSIPKIGPHRAHGLLLKHGSISAIVSALEGSKSYKAPIGWAYQEAKELFLKPSTINDLSPKPAVNIEGLSDLLINRLNYNPKRVETIRNRIKQINGDAPAAGGVKSGGKRQSSLLEFCTPLPKRLKGSFAGTPSTAAPSSSCSMIEIVELPSSPEDGPYSTSFII</sequence>
<dbReference type="GO" id="GO:0003677">
    <property type="term" value="F:DNA binding"/>
    <property type="evidence" value="ECO:0007669"/>
    <property type="project" value="InterPro"/>
</dbReference>
<keyword evidence="11" id="KW-0496">Mitochondrion</keyword>
<keyword evidence="12" id="KW-0234">DNA repair</keyword>
<dbReference type="CDD" id="cd09907">
    <property type="entry name" value="H3TH_FEN1-Euk"/>
    <property type="match status" value="1"/>
</dbReference>
<evidence type="ECO:0000256" key="14">
    <source>
        <dbReference type="ARBA" id="ARBA00034726"/>
    </source>
</evidence>
<comment type="caution">
    <text evidence="19">The sequence shown here is derived from an EMBL/GenBank/DDBJ whole genome shotgun (WGS) entry which is preliminary data.</text>
</comment>
<dbReference type="OrthoDB" id="1937206at2759"/>
<dbReference type="SMART" id="SM00484">
    <property type="entry name" value="XPGI"/>
    <property type="match status" value="1"/>
</dbReference>
<dbReference type="InterPro" id="IPR006084">
    <property type="entry name" value="XPG/Rad2"/>
</dbReference>
<dbReference type="Gene3D" id="3.40.50.1010">
    <property type="entry name" value="5'-nuclease"/>
    <property type="match status" value="1"/>
</dbReference>
<comment type="similarity">
    <text evidence="14">Belongs to the XPG/RAD2 endonuclease family. FEN1 subfamily.</text>
</comment>
<keyword evidence="20" id="KW-1185">Reference proteome</keyword>
<name>A0A7J6M384_PERCH</name>
<keyword evidence="8" id="KW-0378">Hydrolase</keyword>
<dbReference type="InterPro" id="IPR029060">
    <property type="entry name" value="PIN-like_dom_sf"/>
</dbReference>
<dbReference type="GO" id="GO:0006260">
    <property type="term" value="P:DNA replication"/>
    <property type="evidence" value="ECO:0007669"/>
    <property type="project" value="UniProtKB-KW"/>
</dbReference>
<keyword evidence="6" id="KW-0255">Endonuclease</keyword>
<feature type="domain" description="XPG-I" evidence="17">
    <location>
        <begin position="200"/>
        <end position="284"/>
    </location>
</feature>
<dbReference type="SMART" id="SM00485">
    <property type="entry name" value="XPGN"/>
    <property type="match status" value="1"/>
</dbReference>
<feature type="domain" description="5'-3' exonuclease" evidence="16">
    <location>
        <begin position="29"/>
        <end position="376"/>
    </location>
</feature>
<evidence type="ECO:0000256" key="13">
    <source>
        <dbReference type="ARBA" id="ARBA00023242"/>
    </source>
</evidence>
<evidence type="ECO:0000256" key="2">
    <source>
        <dbReference type="ARBA" id="ARBA00022553"/>
    </source>
</evidence>
<dbReference type="SMART" id="SM00279">
    <property type="entry name" value="HhH2"/>
    <property type="match status" value="1"/>
</dbReference>
<dbReference type="Pfam" id="PF00867">
    <property type="entry name" value="XPG_I"/>
    <property type="match status" value="1"/>
</dbReference>
<proteinExistence type="inferred from homology"/>
<organism evidence="19 20">
    <name type="scientific">Perkinsus chesapeaki</name>
    <name type="common">Clam parasite</name>
    <name type="synonym">Perkinsus andrewsi</name>
    <dbReference type="NCBI Taxonomy" id="330153"/>
    <lineage>
        <taxon>Eukaryota</taxon>
        <taxon>Sar</taxon>
        <taxon>Alveolata</taxon>
        <taxon>Perkinsozoa</taxon>
        <taxon>Perkinsea</taxon>
        <taxon>Perkinsida</taxon>
        <taxon>Perkinsidae</taxon>
        <taxon>Perkinsus</taxon>
    </lineage>
</organism>
<dbReference type="AlphaFoldDB" id="A0A7J6M384"/>
<evidence type="ECO:0000313" key="20">
    <source>
        <dbReference type="Proteomes" id="UP000591131"/>
    </source>
</evidence>
<evidence type="ECO:0000256" key="9">
    <source>
        <dbReference type="ARBA" id="ARBA00022839"/>
    </source>
</evidence>
<feature type="domain" description="XPG N-terminal" evidence="18">
    <location>
        <begin position="1"/>
        <end position="107"/>
    </location>
</feature>
<dbReference type="GO" id="GO:0006281">
    <property type="term" value="P:DNA repair"/>
    <property type="evidence" value="ECO:0007669"/>
    <property type="project" value="UniProtKB-KW"/>
</dbReference>
<evidence type="ECO:0000256" key="15">
    <source>
        <dbReference type="SAM" id="MobiDB-lite"/>
    </source>
</evidence>
<dbReference type="GO" id="GO:0046872">
    <property type="term" value="F:metal ion binding"/>
    <property type="evidence" value="ECO:0007669"/>
    <property type="project" value="UniProtKB-KW"/>
</dbReference>
<evidence type="ECO:0000256" key="1">
    <source>
        <dbReference type="ARBA" id="ARBA00001946"/>
    </source>
</evidence>
<keyword evidence="9" id="KW-0269">Exonuclease</keyword>
<keyword evidence="4" id="KW-0540">Nuclease</keyword>
<feature type="compositionally biased region" description="Pro residues" evidence="15">
    <location>
        <begin position="171"/>
        <end position="182"/>
    </location>
</feature>
<feature type="region of interest" description="Disordered" evidence="15">
    <location>
        <begin position="105"/>
        <end position="143"/>
    </location>
</feature>
<evidence type="ECO:0000256" key="8">
    <source>
        <dbReference type="ARBA" id="ARBA00022801"/>
    </source>
</evidence>
<keyword evidence="3" id="KW-0235">DNA replication</keyword>
<keyword evidence="2" id="KW-0597">Phosphoprotein</keyword>
<dbReference type="SUPFAM" id="SSF88723">
    <property type="entry name" value="PIN domain-like"/>
    <property type="match status" value="1"/>
</dbReference>
<feature type="region of interest" description="Disordered" evidence="15">
    <location>
        <begin position="156"/>
        <end position="182"/>
    </location>
</feature>
<evidence type="ECO:0000256" key="7">
    <source>
        <dbReference type="ARBA" id="ARBA00022763"/>
    </source>
</evidence>
<reference evidence="19 20" key="1">
    <citation type="submission" date="2020-04" db="EMBL/GenBank/DDBJ databases">
        <title>Perkinsus chesapeaki whole genome sequence.</title>
        <authorList>
            <person name="Bogema D.R."/>
        </authorList>
    </citation>
    <scope>NUCLEOTIDE SEQUENCE [LARGE SCALE GENOMIC DNA]</scope>
    <source>
        <strain evidence="19">ATCC PRA-425</strain>
    </source>
</reference>
<keyword evidence="7" id="KW-0227">DNA damage</keyword>
<evidence type="ECO:0000256" key="5">
    <source>
        <dbReference type="ARBA" id="ARBA00022723"/>
    </source>
</evidence>
<keyword evidence="13" id="KW-0539">Nucleus</keyword>
<dbReference type="FunFam" id="1.10.150.20:FF:000009">
    <property type="entry name" value="Flap endonuclease 1"/>
    <property type="match status" value="1"/>
</dbReference>
<dbReference type="GO" id="GO:0008409">
    <property type="term" value="F:5'-3' exonuclease activity"/>
    <property type="evidence" value="ECO:0007669"/>
    <property type="project" value="InterPro"/>
</dbReference>
<dbReference type="InterPro" id="IPR002421">
    <property type="entry name" value="5-3_exonuclease"/>
</dbReference>
<keyword evidence="10" id="KW-0460">Magnesium</keyword>
<protein>
    <submittedName>
        <fullName evidence="19">Gen1p</fullName>
    </submittedName>
</protein>
<dbReference type="PANTHER" id="PTHR11081">
    <property type="entry name" value="FLAP ENDONUCLEASE FAMILY MEMBER"/>
    <property type="match status" value="1"/>
</dbReference>
<dbReference type="InterPro" id="IPR008918">
    <property type="entry name" value="HhH2"/>
</dbReference>
<evidence type="ECO:0000313" key="19">
    <source>
        <dbReference type="EMBL" id="KAF4665935.1"/>
    </source>
</evidence>
<evidence type="ECO:0000256" key="4">
    <source>
        <dbReference type="ARBA" id="ARBA00022722"/>
    </source>
</evidence>
<comment type="cofactor">
    <cofactor evidence="1">
        <name>Mg(2+)</name>
        <dbReference type="ChEBI" id="CHEBI:18420"/>
    </cofactor>
</comment>
<dbReference type="SMART" id="SM00475">
    <property type="entry name" value="53EXOc"/>
    <property type="match status" value="1"/>
</dbReference>
<dbReference type="Proteomes" id="UP000591131">
    <property type="component" value="Unassembled WGS sequence"/>
</dbReference>
<accession>A0A7J6M384</accession>
<dbReference type="PANTHER" id="PTHR11081:SF9">
    <property type="entry name" value="FLAP ENDONUCLEASE 1"/>
    <property type="match status" value="1"/>
</dbReference>
<evidence type="ECO:0000259" key="18">
    <source>
        <dbReference type="SMART" id="SM00485"/>
    </source>
</evidence>
<evidence type="ECO:0000259" key="16">
    <source>
        <dbReference type="SMART" id="SM00475"/>
    </source>
</evidence>
<evidence type="ECO:0000256" key="11">
    <source>
        <dbReference type="ARBA" id="ARBA00023128"/>
    </source>
</evidence>
<dbReference type="GO" id="GO:0017108">
    <property type="term" value="F:5'-flap endonuclease activity"/>
    <property type="evidence" value="ECO:0007669"/>
    <property type="project" value="TreeGrafter"/>
</dbReference>
<evidence type="ECO:0000256" key="6">
    <source>
        <dbReference type="ARBA" id="ARBA00022759"/>
    </source>
</evidence>
<evidence type="ECO:0000256" key="12">
    <source>
        <dbReference type="ARBA" id="ARBA00023204"/>
    </source>
</evidence>
<evidence type="ECO:0000256" key="10">
    <source>
        <dbReference type="ARBA" id="ARBA00022842"/>
    </source>
</evidence>
<evidence type="ECO:0000259" key="17">
    <source>
        <dbReference type="SMART" id="SM00484"/>
    </source>
</evidence>